<dbReference type="Proteomes" id="UP001501624">
    <property type="component" value="Unassembled WGS sequence"/>
</dbReference>
<name>A0ABP7JD74_9PSEU</name>
<gene>
    <name evidence="1" type="ORF">GCM10022380_70200</name>
</gene>
<reference evidence="2" key="1">
    <citation type="journal article" date="2019" name="Int. J. Syst. Evol. Microbiol.">
        <title>The Global Catalogue of Microorganisms (GCM) 10K type strain sequencing project: providing services to taxonomists for standard genome sequencing and annotation.</title>
        <authorList>
            <consortium name="The Broad Institute Genomics Platform"/>
            <consortium name="The Broad Institute Genome Sequencing Center for Infectious Disease"/>
            <person name="Wu L."/>
            <person name="Ma J."/>
        </authorList>
    </citation>
    <scope>NUCLEOTIDE SEQUENCE [LARGE SCALE GENOMIC DNA]</scope>
    <source>
        <strain evidence="2">JCM 17017</strain>
    </source>
</reference>
<keyword evidence="2" id="KW-1185">Reference proteome</keyword>
<evidence type="ECO:0000313" key="1">
    <source>
        <dbReference type="EMBL" id="GAA3841998.1"/>
    </source>
</evidence>
<protein>
    <submittedName>
        <fullName evidence="1">Uncharacterized protein</fullName>
    </submittedName>
</protein>
<dbReference type="RefSeq" id="WP_020416784.1">
    <property type="nucleotide sequence ID" value="NZ_BAABCM010000013.1"/>
</dbReference>
<sequence length="112" mass="11732">MSGGFVSINTSAHEIASMGGQLSGIGTEFSGQAAAAKAEHAKLATLDTFGNDRMGEGFFAKYGENDNPEKVLKAQGTLGDQLAEIGGMVKKAAMTQYEGELENLKMVNDVQT</sequence>
<evidence type="ECO:0000313" key="2">
    <source>
        <dbReference type="Proteomes" id="UP001501624"/>
    </source>
</evidence>
<comment type="caution">
    <text evidence="1">The sequence shown here is derived from an EMBL/GenBank/DDBJ whole genome shotgun (WGS) entry which is preliminary data.</text>
</comment>
<proteinExistence type="predicted"/>
<organism evidence="1 2">
    <name type="scientific">Amycolatopsis tucumanensis</name>
    <dbReference type="NCBI Taxonomy" id="401106"/>
    <lineage>
        <taxon>Bacteria</taxon>
        <taxon>Bacillati</taxon>
        <taxon>Actinomycetota</taxon>
        <taxon>Actinomycetes</taxon>
        <taxon>Pseudonocardiales</taxon>
        <taxon>Pseudonocardiaceae</taxon>
        <taxon>Amycolatopsis</taxon>
    </lineage>
</organism>
<dbReference type="EMBL" id="BAABCM010000013">
    <property type="protein sequence ID" value="GAA3841998.1"/>
    <property type="molecule type" value="Genomic_DNA"/>
</dbReference>
<accession>A0ABP7JD74</accession>